<evidence type="ECO:0008006" key="4">
    <source>
        <dbReference type="Google" id="ProtNLM"/>
    </source>
</evidence>
<proteinExistence type="predicted"/>
<evidence type="ECO:0000313" key="2">
    <source>
        <dbReference type="EMBL" id="XFO71223.1"/>
    </source>
</evidence>
<keyword evidence="3" id="KW-1185">Reference proteome</keyword>
<name>A0ABZ3IZ88_SPOA4</name>
<feature type="region of interest" description="Disordered" evidence="1">
    <location>
        <begin position="1"/>
        <end position="22"/>
    </location>
</feature>
<accession>A0ABZ3IZ88</accession>
<organism evidence="2 3">
    <name type="scientific">Sporomusa acidovorans (strain ATCC 49682 / DSM 3132 / Mol)</name>
    <dbReference type="NCBI Taxonomy" id="1123286"/>
    <lineage>
        <taxon>Bacteria</taxon>
        <taxon>Bacillati</taxon>
        <taxon>Bacillota</taxon>
        <taxon>Negativicutes</taxon>
        <taxon>Selenomonadales</taxon>
        <taxon>Sporomusaceae</taxon>
        <taxon>Sporomusa</taxon>
    </lineage>
</organism>
<sequence>MEDQNKKVPADAGTAKMESHFAGNKNRKPIKCPACGTLNPGARTTCKKCKVDLPLP</sequence>
<dbReference type="Proteomes" id="UP000216052">
    <property type="component" value="Chromosome"/>
</dbReference>
<dbReference type="RefSeq" id="WP_169717045.1">
    <property type="nucleotide sequence ID" value="NZ_CP155571.1"/>
</dbReference>
<reference evidence="2" key="1">
    <citation type="submission" date="2024-05" db="EMBL/GenBank/DDBJ databases">
        <title>Isolation and characterization of Sporomusa carbonis sp. nov., a carboxydotrophic hydrogenogen in the genus of Sporomusa isolated from a charcoal burning pile.</title>
        <authorList>
            <person name="Boeer T."/>
            <person name="Rosenbaum F."/>
            <person name="Eysell L."/>
            <person name="Mueller V."/>
            <person name="Daniel R."/>
            <person name="Poehlein A."/>
        </authorList>
    </citation>
    <scope>NUCLEOTIDE SEQUENCE [LARGE SCALE GENOMIC DNA]</scope>
    <source>
        <strain evidence="2">DSM 3132</strain>
    </source>
</reference>
<evidence type="ECO:0000256" key="1">
    <source>
        <dbReference type="SAM" id="MobiDB-lite"/>
    </source>
</evidence>
<evidence type="ECO:0000313" key="3">
    <source>
        <dbReference type="Proteomes" id="UP000216052"/>
    </source>
</evidence>
<dbReference type="EMBL" id="CP155571">
    <property type="protein sequence ID" value="XFO71223.1"/>
    <property type="molecule type" value="Genomic_DNA"/>
</dbReference>
<protein>
    <recommendedName>
        <fullName evidence="4">RanBP2-type domain-containing protein</fullName>
    </recommendedName>
</protein>
<gene>
    <name evidence="2" type="ORF">SPACI_012380</name>
</gene>